<protein>
    <submittedName>
        <fullName evidence="7">TOX high mobility group box family member 4 b</fullName>
    </submittedName>
</protein>
<evidence type="ECO:0000256" key="6">
    <source>
        <dbReference type="SAM" id="MobiDB-lite"/>
    </source>
</evidence>
<comment type="subcellular location">
    <subcellularLocation>
        <location evidence="2">Chromosome</location>
    </subcellularLocation>
    <subcellularLocation>
        <location evidence="1">Nucleus</location>
    </subcellularLocation>
</comment>
<dbReference type="AlphaFoldDB" id="A0A3P9JS80"/>
<accession>A0A3P9JS80</accession>
<reference evidence="7" key="4">
    <citation type="submission" date="2025-09" db="UniProtKB">
        <authorList>
            <consortium name="Ensembl"/>
        </authorList>
    </citation>
    <scope>IDENTIFICATION</scope>
    <source>
        <strain evidence="7">HSOK</strain>
    </source>
</reference>
<reference key="1">
    <citation type="journal article" date="2007" name="Nature">
        <title>The medaka draft genome and insights into vertebrate genome evolution.</title>
        <authorList>
            <person name="Kasahara M."/>
            <person name="Naruse K."/>
            <person name="Sasaki S."/>
            <person name="Nakatani Y."/>
            <person name="Qu W."/>
            <person name="Ahsan B."/>
            <person name="Yamada T."/>
            <person name="Nagayasu Y."/>
            <person name="Doi K."/>
            <person name="Kasai Y."/>
            <person name="Jindo T."/>
            <person name="Kobayashi D."/>
            <person name="Shimada A."/>
            <person name="Toyoda A."/>
            <person name="Kuroki Y."/>
            <person name="Fujiyama A."/>
            <person name="Sasaki T."/>
            <person name="Shimizu A."/>
            <person name="Asakawa S."/>
            <person name="Shimizu N."/>
            <person name="Hashimoto S."/>
            <person name="Yang J."/>
            <person name="Lee Y."/>
            <person name="Matsushima K."/>
            <person name="Sugano S."/>
            <person name="Sakaizumi M."/>
            <person name="Narita T."/>
            <person name="Ohishi K."/>
            <person name="Haga S."/>
            <person name="Ohta F."/>
            <person name="Nomoto H."/>
            <person name="Nogata K."/>
            <person name="Morishita T."/>
            <person name="Endo T."/>
            <person name="Shin-I T."/>
            <person name="Takeda H."/>
            <person name="Morishita S."/>
            <person name="Kohara Y."/>
        </authorList>
    </citation>
    <scope>NUCLEOTIDE SEQUENCE [LARGE SCALE GENOMIC DNA]</scope>
    <source>
        <strain>Hd-rR</strain>
    </source>
</reference>
<dbReference type="GO" id="GO:0005694">
    <property type="term" value="C:chromosome"/>
    <property type="evidence" value="ECO:0007669"/>
    <property type="project" value="UniProtKB-SubCell"/>
</dbReference>
<reference evidence="7" key="3">
    <citation type="submission" date="2025-08" db="UniProtKB">
        <authorList>
            <consortium name="Ensembl"/>
        </authorList>
    </citation>
    <scope>IDENTIFICATION</scope>
    <source>
        <strain evidence="7">HSOK</strain>
    </source>
</reference>
<dbReference type="InterPro" id="IPR051365">
    <property type="entry name" value="TOX_HMG-box_domain"/>
</dbReference>
<keyword evidence="3" id="KW-0158">Chromosome</keyword>
<organism evidence="7 8">
    <name type="scientific">Oryzias latipes</name>
    <name type="common">Japanese rice fish</name>
    <name type="synonym">Japanese killifish</name>
    <dbReference type="NCBI Taxonomy" id="8090"/>
    <lineage>
        <taxon>Eukaryota</taxon>
        <taxon>Metazoa</taxon>
        <taxon>Chordata</taxon>
        <taxon>Craniata</taxon>
        <taxon>Vertebrata</taxon>
        <taxon>Euteleostomi</taxon>
        <taxon>Actinopterygii</taxon>
        <taxon>Neopterygii</taxon>
        <taxon>Teleostei</taxon>
        <taxon>Neoteleostei</taxon>
        <taxon>Acanthomorphata</taxon>
        <taxon>Ovalentaria</taxon>
        <taxon>Atherinomorphae</taxon>
        <taxon>Beloniformes</taxon>
        <taxon>Adrianichthyidae</taxon>
        <taxon>Oryziinae</taxon>
        <taxon>Oryzias</taxon>
    </lineage>
</organism>
<dbReference type="GO" id="GO:0005634">
    <property type="term" value="C:nucleus"/>
    <property type="evidence" value="ECO:0007669"/>
    <property type="project" value="UniProtKB-SubCell"/>
</dbReference>
<dbReference type="Proteomes" id="UP000265200">
    <property type="component" value="Chromosome 18"/>
</dbReference>
<evidence type="ECO:0000256" key="5">
    <source>
        <dbReference type="ARBA" id="ARBA00023242"/>
    </source>
</evidence>
<dbReference type="Ensembl" id="ENSORLT00015035901.1">
    <property type="protein sequence ID" value="ENSORLP00015035004.1"/>
    <property type="gene ID" value="ENSORLG00015021376.1"/>
</dbReference>
<keyword evidence="4" id="KW-0238">DNA-binding</keyword>
<name>A0A3P9JS80_ORYLA</name>
<evidence type="ECO:0000256" key="4">
    <source>
        <dbReference type="ARBA" id="ARBA00023125"/>
    </source>
</evidence>
<proteinExistence type="predicted"/>
<dbReference type="GO" id="GO:0003677">
    <property type="term" value="F:DNA binding"/>
    <property type="evidence" value="ECO:0007669"/>
    <property type="project" value="UniProtKB-KW"/>
</dbReference>
<dbReference type="PANTHER" id="PTHR45781">
    <property type="entry name" value="AGAP000281-PA"/>
    <property type="match status" value="1"/>
</dbReference>
<evidence type="ECO:0000256" key="1">
    <source>
        <dbReference type="ARBA" id="ARBA00004123"/>
    </source>
</evidence>
<evidence type="ECO:0000313" key="8">
    <source>
        <dbReference type="Proteomes" id="UP000265200"/>
    </source>
</evidence>
<reference evidence="7 8" key="2">
    <citation type="submission" date="2017-04" db="EMBL/GenBank/DDBJ databases">
        <title>CpG methylation of centromeres and impact of large insertions on vertebrate speciation.</title>
        <authorList>
            <person name="Ichikawa K."/>
            <person name="Yoshimura J."/>
            <person name="Morishita S."/>
        </authorList>
    </citation>
    <scope>NUCLEOTIDE SEQUENCE</scope>
    <source>
        <strain evidence="7 8">HSOK</strain>
    </source>
</reference>
<sequence length="119" mass="11992">MEFPGGSDNYLTISGSGHPFLSSSETFHTPSLGDEEFEIPPISLDPDSALTVSDVVSHFSELSDAGPSDSSDSAIAVTSVGEGAASSSGMVVQVGQSGAMLTRGEDVAEPEEGVGPTSV</sequence>
<feature type="region of interest" description="Disordered" evidence="6">
    <location>
        <begin position="22"/>
        <end position="45"/>
    </location>
</feature>
<evidence type="ECO:0000256" key="3">
    <source>
        <dbReference type="ARBA" id="ARBA00022454"/>
    </source>
</evidence>
<dbReference type="PANTHER" id="PTHR45781:SF2">
    <property type="entry name" value="TOX HIGH MOBILITY GROUP BOX FAMILY MEMBER 4"/>
    <property type="match status" value="1"/>
</dbReference>
<keyword evidence="5" id="KW-0539">Nucleus</keyword>
<evidence type="ECO:0000256" key="2">
    <source>
        <dbReference type="ARBA" id="ARBA00004286"/>
    </source>
</evidence>
<evidence type="ECO:0000313" key="7">
    <source>
        <dbReference type="Ensembl" id="ENSORLP00015035004.1"/>
    </source>
</evidence>